<sequence>MRLVFSSRYELDIGAHVFPTDKYRMVYERLIETGLAQPGDFHEPSEPDPADLRLVHHDDYVEDLLELRWSPRTVRSELPLSEEIVGGFFLHAAGTILACRFGLEDGVAMHIGGGFHHAFPDHGEGFCYINDVAVGIRKMLTERLITRAAVIDCDLHQGNGTARVFQGDPAVYTFSIHQERLYPIKEESDWDIGLDDETDSDAYLKRLGPAVPRILNEQKPELVVYIAGADPYQHDQLGSLRLTKRGLALRDRMVIEGCYRRGIPVVPVLAGGYALDTNDTVDIHVNTVRECLRVLGQLPPRPEPAAMPEGESELRASDFEPQAGPGVVDDSPLAVEPPREDASR</sequence>
<dbReference type="CDD" id="cd09993">
    <property type="entry name" value="HDAC_classIV"/>
    <property type="match status" value="1"/>
</dbReference>
<evidence type="ECO:0000259" key="4">
    <source>
        <dbReference type="Pfam" id="PF00850"/>
    </source>
</evidence>
<dbReference type="PANTHER" id="PTHR10625:SF19">
    <property type="entry name" value="HISTONE DEACETYLASE 12"/>
    <property type="match status" value="1"/>
</dbReference>
<dbReference type="Gene3D" id="3.40.800.20">
    <property type="entry name" value="Histone deacetylase domain"/>
    <property type="match status" value="1"/>
</dbReference>
<dbReference type="EMBL" id="DSBX01000129">
    <property type="protein sequence ID" value="HDQ99302.1"/>
    <property type="molecule type" value="Genomic_DNA"/>
</dbReference>
<dbReference type="Proteomes" id="UP000885672">
    <property type="component" value="Unassembled WGS sequence"/>
</dbReference>
<reference evidence="5" key="1">
    <citation type="journal article" date="2020" name="mSystems">
        <title>Genome- and Community-Level Interaction Insights into Carbon Utilization and Element Cycling Functions of Hydrothermarchaeota in Hydrothermal Sediment.</title>
        <authorList>
            <person name="Zhou Z."/>
            <person name="Liu Y."/>
            <person name="Xu W."/>
            <person name="Pan J."/>
            <person name="Luo Z.H."/>
            <person name="Li M."/>
        </authorList>
    </citation>
    <scope>NUCLEOTIDE SEQUENCE [LARGE SCALE GENOMIC DNA]</scope>
    <source>
        <strain evidence="5">SpSt-1182</strain>
    </source>
</reference>
<evidence type="ECO:0000313" key="5">
    <source>
        <dbReference type="EMBL" id="HDQ99302.1"/>
    </source>
</evidence>
<dbReference type="InterPro" id="IPR023696">
    <property type="entry name" value="Ureohydrolase_dom_sf"/>
</dbReference>
<dbReference type="AlphaFoldDB" id="A0A7V0T4Z9"/>
<dbReference type="InterPro" id="IPR023801">
    <property type="entry name" value="His_deacetylse_dom"/>
</dbReference>
<comment type="caution">
    <text evidence="5">The sequence shown here is derived from an EMBL/GenBank/DDBJ whole genome shotgun (WGS) entry which is preliminary data.</text>
</comment>
<comment type="similarity">
    <text evidence="1">Belongs to the histone deacetylase family.</text>
</comment>
<accession>A0A7V0T4Z9</accession>
<proteinExistence type="inferred from homology"/>
<keyword evidence="2" id="KW-0378">Hydrolase</keyword>
<feature type="domain" description="Histone deacetylase" evidence="4">
    <location>
        <begin position="16"/>
        <end position="278"/>
    </location>
</feature>
<name>A0A7V0T4Z9_UNCW3</name>
<organism evidence="5">
    <name type="scientific">candidate division WOR-3 bacterium</name>
    <dbReference type="NCBI Taxonomy" id="2052148"/>
    <lineage>
        <taxon>Bacteria</taxon>
        <taxon>Bacteria division WOR-3</taxon>
    </lineage>
</organism>
<dbReference type="PRINTS" id="PR01270">
    <property type="entry name" value="HDASUPER"/>
</dbReference>
<dbReference type="InterPro" id="IPR044150">
    <property type="entry name" value="HDAC_classIV"/>
</dbReference>
<gene>
    <name evidence="5" type="ORF">ENN51_03325</name>
</gene>
<evidence type="ECO:0000256" key="2">
    <source>
        <dbReference type="ARBA" id="ARBA00022801"/>
    </source>
</evidence>
<dbReference type="GO" id="GO:0004407">
    <property type="term" value="F:histone deacetylase activity"/>
    <property type="evidence" value="ECO:0007669"/>
    <property type="project" value="InterPro"/>
</dbReference>
<evidence type="ECO:0000256" key="1">
    <source>
        <dbReference type="ARBA" id="ARBA00005947"/>
    </source>
</evidence>
<protein>
    <submittedName>
        <fullName evidence="5">Histone deacetylase</fullName>
    </submittedName>
</protein>
<dbReference type="GO" id="GO:0040029">
    <property type="term" value="P:epigenetic regulation of gene expression"/>
    <property type="evidence" value="ECO:0007669"/>
    <property type="project" value="TreeGrafter"/>
</dbReference>
<dbReference type="InterPro" id="IPR037138">
    <property type="entry name" value="His_deacetylse_dom_sf"/>
</dbReference>
<dbReference type="Pfam" id="PF00850">
    <property type="entry name" value="Hist_deacetyl"/>
    <property type="match status" value="1"/>
</dbReference>
<dbReference type="InterPro" id="IPR000286">
    <property type="entry name" value="HDACs"/>
</dbReference>
<feature type="region of interest" description="Disordered" evidence="3">
    <location>
        <begin position="298"/>
        <end position="344"/>
    </location>
</feature>
<evidence type="ECO:0000256" key="3">
    <source>
        <dbReference type="SAM" id="MobiDB-lite"/>
    </source>
</evidence>
<dbReference type="SUPFAM" id="SSF52768">
    <property type="entry name" value="Arginase/deacetylase"/>
    <property type="match status" value="1"/>
</dbReference>
<dbReference type="GO" id="GO:0016787">
    <property type="term" value="F:hydrolase activity"/>
    <property type="evidence" value="ECO:0007669"/>
    <property type="project" value="UniProtKB-KW"/>
</dbReference>
<dbReference type="PANTHER" id="PTHR10625">
    <property type="entry name" value="HISTONE DEACETYLASE HDAC1-RELATED"/>
    <property type="match status" value="1"/>
</dbReference>